<dbReference type="Pfam" id="PF09719">
    <property type="entry name" value="C_GCAxxG_C_C"/>
    <property type="match status" value="1"/>
</dbReference>
<dbReference type="InterPro" id="IPR010181">
    <property type="entry name" value="CGCAxxGCC_motif"/>
</dbReference>
<dbReference type="STRING" id="36842.SAMN02194393_04042"/>
<gene>
    <name evidence="1" type="ORF">SAMN02194393_04042</name>
</gene>
<dbReference type="Proteomes" id="UP000190285">
    <property type="component" value="Unassembled WGS sequence"/>
</dbReference>
<dbReference type="RefSeq" id="WP_079494138.1">
    <property type="nucleotide sequence ID" value="NZ_FUZT01000011.1"/>
</dbReference>
<evidence type="ECO:0000313" key="2">
    <source>
        <dbReference type="Proteomes" id="UP000190285"/>
    </source>
</evidence>
<dbReference type="EMBL" id="FUZT01000011">
    <property type="protein sequence ID" value="SKC84236.1"/>
    <property type="molecule type" value="Genomic_DNA"/>
</dbReference>
<dbReference type="AlphaFoldDB" id="A0A1T5M7L8"/>
<reference evidence="1 2" key="1">
    <citation type="submission" date="2017-02" db="EMBL/GenBank/DDBJ databases">
        <authorList>
            <person name="Peterson S.W."/>
        </authorList>
    </citation>
    <scope>NUCLEOTIDE SEQUENCE [LARGE SCALE GENOMIC DNA]</scope>
    <source>
        <strain evidence="1 2">M1</strain>
    </source>
</reference>
<sequence>MLKQLIENGFGKDEDLNCAEKILYGANEVYKLGLDKEALKLAAGFGGGMAIEGTCGALTGSIMVLSKLFVKNVAHESDRIKKLTTELLNAYESEMGNINCKPLKENYRSPSFGCHKVILKAAEALDKIVQRELEIQN</sequence>
<protein>
    <submittedName>
        <fullName evidence="1">C_GCAxxG_C_C family probable redox protein</fullName>
    </submittedName>
</protein>
<keyword evidence="2" id="KW-1185">Reference proteome</keyword>
<dbReference type="NCBIfam" id="TIGR01909">
    <property type="entry name" value="C_GCAxxG_C_C"/>
    <property type="match status" value="1"/>
</dbReference>
<proteinExistence type="predicted"/>
<evidence type="ECO:0000313" key="1">
    <source>
        <dbReference type="EMBL" id="SKC84236.1"/>
    </source>
</evidence>
<accession>A0A1T5M7L8</accession>
<dbReference type="OrthoDB" id="45689at2"/>
<name>A0A1T5M7L8_9FIRM</name>
<organism evidence="1 2">
    <name type="scientific">Maledivibacter halophilus</name>
    <dbReference type="NCBI Taxonomy" id="36842"/>
    <lineage>
        <taxon>Bacteria</taxon>
        <taxon>Bacillati</taxon>
        <taxon>Bacillota</taxon>
        <taxon>Clostridia</taxon>
        <taxon>Peptostreptococcales</taxon>
        <taxon>Caminicellaceae</taxon>
        <taxon>Maledivibacter</taxon>
    </lineage>
</organism>